<dbReference type="InterPro" id="IPR009072">
    <property type="entry name" value="Histone-fold"/>
</dbReference>
<dbReference type="SUPFAM" id="SSF47113">
    <property type="entry name" value="Histone-fold"/>
    <property type="match status" value="1"/>
</dbReference>
<reference evidence="1" key="1">
    <citation type="submission" date="2023-03" db="EMBL/GenBank/DDBJ databases">
        <title>Massive genome expansion in bonnet fungi (Mycena s.s.) driven by repeated elements and novel gene families across ecological guilds.</title>
        <authorList>
            <consortium name="Lawrence Berkeley National Laboratory"/>
            <person name="Harder C.B."/>
            <person name="Miyauchi S."/>
            <person name="Viragh M."/>
            <person name="Kuo A."/>
            <person name="Thoen E."/>
            <person name="Andreopoulos B."/>
            <person name="Lu D."/>
            <person name="Skrede I."/>
            <person name="Drula E."/>
            <person name="Henrissat B."/>
            <person name="Morin E."/>
            <person name="Kohler A."/>
            <person name="Barry K."/>
            <person name="LaButti K."/>
            <person name="Morin E."/>
            <person name="Salamov A."/>
            <person name="Lipzen A."/>
            <person name="Mereny Z."/>
            <person name="Hegedus B."/>
            <person name="Baldrian P."/>
            <person name="Stursova M."/>
            <person name="Weitz H."/>
            <person name="Taylor A."/>
            <person name="Grigoriev I.V."/>
            <person name="Nagy L.G."/>
            <person name="Martin F."/>
            <person name="Kauserud H."/>
        </authorList>
    </citation>
    <scope>NUCLEOTIDE SEQUENCE</scope>
    <source>
        <strain evidence="1">CBHHK188m</strain>
    </source>
</reference>
<dbReference type="AlphaFoldDB" id="A0AAD7K221"/>
<proteinExistence type="predicted"/>
<dbReference type="Proteomes" id="UP001215280">
    <property type="component" value="Unassembled WGS sequence"/>
</dbReference>
<name>A0AAD7K221_9AGAR</name>
<dbReference type="GO" id="GO:0046982">
    <property type="term" value="F:protein heterodimerization activity"/>
    <property type="evidence" value="ECO:0007669"/>
    <property type="project" value="InterPro"/>
</dbReference>
<evidence type="ECO:0008006" key="3">
    <source>
        <dbReference type="Google" id="ProtNLM"/>
    </source>
</evidence>
<comment type="caution">
    <text evidence="1">The sequence shown here is derived from an EMBL/GenBank/DDBJ whole genome shotgun (WGS) entry which is preliminary data.</text>
</comment>
<keyword evidence="2" id="KW-1185">Reference proteome</keyword>
<evidence type="ECO:0000313" key="1">
    <source>
        <dbReference type="EMBL" id="KAJ7776623.1"/>
    </source>
</evidence>
<dbReference type="EMBL" id="JARJLG010000012">
    <property type="protein sequence ID" value="KAJ7776623.1"/>
    <property type="molecule type" value="Genomic_DNA"/>
</dbReference>
<organism evidence="1 2">
    <name type="scientific">Mycena maculata</name>
    <dbReference type="NCBI Taxonomy" id="230809"/>
    <lineage>
        <taxon>Eukaryota</taxon>
        <taxon>Fungi</taxon>
        <taxon>Dikarya</taxon>
        <taxon>Basidiomycota</taxon>
        <taxon>Agaricomycotina</taxon>
        <taxon>Agaricomycetes</taxon>
        <taxon>Agaricomycetidae</taxon>
        <taxon>Agaricales</taxon>
        <taxon>Marasmiineae</taxon>
        <taxon>Mycenaceae</taxon>
        <taxon>Mycena</taxon>
    </lineage>
</organism>
<accession>A0AAD7K221</accession>
<protein>
    <recommendedName>
        <fullName evidence="3">Histone H2A/H2B/H3 domain-containing protein</fullName>
    </recommendedName>
</protein>
<sequence length="68" mass="7269">MSSLHPAANTGSAPGPVTGHYTTFDPFQRLVRKIAQDLGTAVAIHAKCVTIQAKDVALTRRLHGVYVL</sequence>
<evidence type="ECO:0000313" key="2">
    <source>
        <dbReference type="Proteomes" id="UP001215280"/>
    </source>
</evidence>
<gene>
    <name evidence="1" type="ORF">DFH07DRAFT_951755</name>
</gene>